<dbReference type="Gene3D" id="3.40.640.10">
    <property type="entry name" value="Type I PLP-dependent aspartate aminotransferase-like (Major domain)"/>
    <property type="match status" value="1"/>
</dbReference>
<dbReference type="CDD" id="cd00609">
    <property type="entry name" value="AAT_like"/>
    <property type="match status" value="1"/>
</dbReference>
<dbReference type="Gene3D" id="3.90.1150.10">
    <property type="entry name" value="Aspartate Aminotransferase, domain 1"/>
    <property type="match status" value="1"/>
</dbReference>
<dbReference type="PANTHER" id="PTHR42832:SF3">
    <property type="entry name" value="L-GLUTAMINE--4-(METHYLSULFANYL)-2-OXOBUTANOATE AMINOTRANSFERASE"/>
    <property type="match status" value="1"/>
</dbReference>
<dbReference type="InterPro" id="IPR004838">
    <property type="entry name" value="NHTrfase_class1_PyrdxlP-BS"/>
</dbReference>
<proteinExistence type="inferred from homology"/>
<sequence length="387" mass="43546">MIKAATRLDSVQEYYFSTKLREVRSLLEEGKPIINAGIGNPDLLPPEQVIPAITAALQDPKAHGYQSYLGLPELREAMSQFYKKHYSVSLDAESEIIPLMGSKEGVLHISMAFLNPGDAVLIPDPGYPTYASATRLCEAMPVTYALKEENHWLPDLEELELLDLSKVKIMWVNYPHMPTSVAGSKELFEKLIHFAKKHEILLVNDNPYSCVGYEEKISVHQVAHSKDVVLELNSISKTFNMPGWRVGMLTGKSTLLKEVLKVKTNMDSGMFYGVQKGAIAALKTGDVWIENQNRIYKIRRDLTIQLAEKLEIQPQEQNGGLFVWCKLPNGMTDDKAFVDQLLHESHIFIAPGSIFGKNGEGYVRFSLCVNEDKIQEMIHRVTKKVEA</sequence>
<dbReference type="OrthoDB" id="9802328at2"/>
<accession>A0A084JT12</accession>
<dbReference type="Proteomes" id="UP000239997">
    <property type="component" value="Unassembled WGS sequence"/>
</dbReference>
<dbReference type="InterPro" id="IPR015421">
    <property type="entry name" value="PyrdxlP-dep_Trfase_major"/>
</dbReference>
<keyword evidence="9" id="KW-1185">Reference proteome</keyword>
<evidence type="ECO:0000313" key="6">
    <source>
        <dbReference type="EMBL" id="KEZ92096.1"/>
    </source>
</evidence>
<evidence type="ECO:0000313" key="7">
    <source>
        <dbReference type="EMBL" id="PRX14924.1"/>
    </source>
</evidence>
<reference evidence="6 8" key="1">
    <citation type="submission" date="2014-07" db="EMBL/GenBank/DDBJ databases">
        <title>Draft genome sequence of Nonlabens ulvanivorans, an ulvan degrading bacterium.</title>
        <authorList>
            <person name="Kopel M."/>
            <person name="Helbert W."/>
            <person name="Henrissat B."/>
            <person name="Doniger T."/>
            <person name="Banin E."/>
        </authorList>
    </citation>
    <scope>NUCLEOTIDE SEQUENCE [LARGE SCALE GENOMIC DNA]</scope>
    <source>
        <strain evidence="6 8">PLR</strain>
    </source>
</reference>
<dbReference type="InterPro" id="IPR050881">
    <property type="entry name" value="LL-DAP_aminotransferase"/>
</dbReference>
<reference evidence="7 9" key="2">
    <citation type="submission" date="2018-03" db="EMBL/GenBank/DDBJ databases">
        <title>Genomic Encyclopedia of Archaeal and Bacterial Type Strains, Phase II (KMG-II): from individual species to whole genera.</title>
        <authorList>
            <person name="Goeker M."/>
        </authorList>
    </citation>
    <scope>NUCLEOTIDE SEQUENCE [LARGE SCALE GENOMIC DNA]</scope>
    <source>
        <strain evidence="7 9">DSM 22727</strain>
    </source>
</reference>
<comment type="caution">
    <text evidence="6">The sequence shown here is derived from an EMBL/GenBank/DDBJ whole genome shotgun (WGS) entry which is preliminary data.</text>
</comment>
<feature type="domain" description="Aminotransferase class I/classII large" evidence="5">
    <location>
        <begin position="32"/>
        <end position="380"/>
    </location>
</feature>
<evidence type="ECO:0000256" key="3">
    <source>
        <dbReference type="ARBA" id="ARBA00022679"/>
    </source>
</evidence>
<protein>
    <recommendedName>
        <fullName evidence="4">Aminotransferase</fullName>
        <ecNumber evidence="4">2.6.1.-</ecNumber>
    </recommendedName>
</protein>
<evidence type="ECO:0000259" key="5">
    <source>
        <dbReference type="Pfam" id="PF00155"/>
    </source>
</evidence>
<evidence type="ECO:0000313" key="9">
    <source>
        <dbReference type="Proteomes" id="UP000239997"/>
    </source>
</evidence>
<gene>
    <name evidence="6" type="ORF">IL45_08045</name>
    <name evidence="7" type="ORF">LY02_00133</name>
</gene>
<dbReference type="PROSITE" id="PS00105">
    <property type="entry name" value="AA_TRANSFER_CLASS_1"/>
    <property type="match status" value="1"/>
</dbReference>
<dbReference type="EMBL" id="PVNA01000001">
    <property type="protein sequence ID" value="PRX14924.1"/>
    <property type="molecule type" value="Genomic_DNA"/>
</dbReference>
<dbReference type="GO" id="GO:0030170">
    <property type="term" value="F:pyridoxal phosphate binding"/>
    <property type="evidence" value="ECO:0007669"/>
    <property type="project" value="InterPro"/>
</dbReference>
<dbReference type="RefSeq" id="WP_036582500.1">
    <property type="nucleotide sequence ID" value="NZ_JPJI01000032.1"/>
</dbReference>
<comment type="similarity">
    <text evidence="4">Belongs to the class-I pyridoxal-phosphate-dependent aminotransferase family.</text>
</comment>
<keyword evidence="3 4" id="KW-0808">Transferase</keyword>
<keyword evidence="2 4" id="KW-0032">Aminotransferase</keyword>
<dbReference type="EC" id="2.6.1.-" evidence="4"/>
<dbReference type="Pfam" id="PF00155">
    <property type="entry name" value="Aminotran_1_2"/>
    <property type="match status" value="1"/>
</dbReference>
<evidence type="ECO:0000256" key="4">
    <source>
        <dbReference type="RuleBase" id="RU000481"/>
    </source>
</evidence>
<dbReference type="Proteomes" id="UP000028531">
    <property type="component" value="Unassembled WGS sequence"/>
</dbReference>
<evidence type="ECO:0000313" key="8">
    <source>
        <dbReference type="Proteomes" id="UP000028531"/>
    </source>
</evidence>
<dbReference type="SUPFAM" id="SSF53383">
    <property type="entry name" value="PLP-dependent transferases"/>
    <property type="match status" value="1"/>
</dbReference>
<comment type="cofactor">
    <cofactor evidence="1 4">
        <name>pyridoxal 5'-phosphate</name>
        <dbReference type="ChEBI" id="CHEBI:597326"/>
    </cofactor>
</comment>
<dbReference type="GO" id="GO:0008483">
    <property type="term" value="F:transaminase activity"/>
    <property type="evidence" value="ECO:0007669"/>
    <property type="project" value="UniProtKB-KW"/>
</dbReference>
<evidence type="ECO:0000256" key="2">
    <source>
        <dbReference type="ARBA" id="ARBA00022576"/>
    </source>
</evidence>
<evidence type="ECO:0000256" key="1">
    <source>
        <dbReference type="ARBA" id="ARBA00001933"/>
    </source>
</evidence>
<dbReference type="EMBL" id="JPJI01000032">
    <property type="protein sequence ID" value="KEZ92096.1"/>
    <property type="molecule type" value="Genomic_DNA"/>
</dbReference>
<dbReference type="InterPro" id="IPR015422">
    <property type="entry name" value="PyrdxlP-dep_Trfase_small"/>
</dbReference>
<organism evidence="6 8">
    <name type="scientific">Nonlabens ulvanivorans</name>
    <name type="common">Persicivirga ulvanivorans</name>
    <dbReference type="NCBI Taxonomy" id="906888"/>
    <lineage>
        <taxon>Bacteria</taxon>
        <taxon>Pseudomonadati</taxon>
        <taxon>Bacteroidota</taxon>
        <taxon>Flavobacteriia</taxon>
        <taxon>Flavobacteriales</taxon>
        <taxon>Flavobacteriaceae</taxon>
        <taxon>Nonlabens</taxon>
    </lineage>
</organism>
<dbReference type="InterPro" id="IPR015424">
    <property type="entry name" value="PyrdxlP-dep_Trfase"/>
</dbReference>
<name>A0A084JT12_NONUL</name>
<dbReference type="PANTHER" id="PTHR42832">
    <property type="entry name" value="AMINO ACID AMINOTRANSFERASE"/>
    <property type="match status" value="1"/>
</dbReference>
<dbReference type="InterPro" id="IPR004839">
    <property type="entry name" value="Aminotransferase_I/II_large"/>
</dbReference>
<dbReference type="AlphaFoldDB" id="A0A084JT12"/>